<dbReference type="InterPro" id="IPR052698">
    <property type="entry name" value="MoCofactor_Util/Proc"/>
</dbReference>
<dbReference type="InterPro" id="IPR003777">
    <property type="entry name" value="XdhC_CoxI"/>
</dbReference>
<reference evidence="3" key="1">
    <citation type="submission" date="2020-10" db="EMBL/GenBank/DDBJ databases">
        <authorList>
            <person name="Gilroy R."/>
        </authorList>
    </citation>
    <scope>NUCLEOTIDE SEQUENCE</scope>
    <source>
        <strain evidence="3">14700</strain>
    </source>
</reference>
<feature type="domain" description="XdhC- CoxI" evidence="1">
    <location>
        <begin position="223"/>
        <end position="288"/>
    </location>
</feature>
<dbReference type="Gene3D" id="3.40.50.720">
    <property type="entry name" value="NAD(P)-binding Rossmann-like Domain"/>
    <property type="match status" value="1"/>
</dbReference>
<proteinExistence type="predicted"/>
<evidence type="ECO:0000313" key="3">
    <source>
        <dbReference type="EMBL" id="MBO8468359.1"/>
    </source>
</evidence>
<dbReference type="InterPro" id="IPR027051">
    <property type="entry name" value="XdhC_Rossmann_dom"/>
</dbReference>
<evidence type="ECO:0000313" key="4">
    <source>
        <dbReference type="Proteomes" id="UP000810292"/>
    </source>
</evidence>
<evidence type="ECO:0000259" key="1">
    <source>
        <dbReference type="Pfam" id="PF02625"/>
    </source>
</evidence>
<dbReference type="Pfam" id="PF13478">
    <property type="entry name" value="XdhC_C"/>
    <property type="match status" value="1"/>
</dbReference>
<dbReference type="PANTHER" id="PTHR30388:SF6">
    <property type="entry name" value="XANTHINE DEHYDROGENASE SUBUNIT A-RELATED"/>
    <property type="match status" value="1"/>
</dbReference>
<comment type="caution">
    <text evidence="3">The sequence shown here is derived from an EMBL/GenBank/DDBJ whole genome shotgun (WGS) entry which is preliminary data.</text>
</comment>
<organism evidence="3 4">
    <name type="scientific">Candidatus Ornithospirochaeta stercoravium</name>
    <dbReference type="NCBI Taxonomy" id="2840897"/>
    <lineage>
        <taxon>Bacteria</taxon>
        <taxon>Pseudomonadati</taxon>
        <taxon>Spirochaetota</taxon>
        <taxon>Spirochaetia</taxon>
        <taxon>Spirochaetales</taxon>
        <taxon>Spirochaetaceae</taxon>
        <taxon>Spirochaetaceae incertae sedis</taxon>
        <taxon>Candidatus Ornithospirochaeta</taxon>
    </lineage>
</organism>
<dbReference type="Pfam" id="PF02625">
    <property type="entry name" value="XdhC_CoxI"/>
    <property type="match status" value="1"/>
</dbReference>
<protein>
    <submittedName>
        <fullName evidence="3">XdhC family protein</fullName>
    </submittedName>
</protein>
<sequence>MSEYYRMFLRTAEEGVIERRTDINTGEEALYSNGKFIASSSGRTDFDADLLVEKVRSEPHIIAFGAGHIGKALYDLAVLNDMKMTVLDDRKELLTEERFPLAERHIDNYENLLIREYPAVSPYYVIFTHGHEYDTACLEYALKHKASYIGMIGSKKKTERTFCLLREKGFSEDDIRRVHAPIGLAIGAETPEEIAISIMAEIISAFRSEKNVSVFDADLLRILAETEEGIVIRIIDKHGSAPRERGSMMLVTEKGSYGTIGGGAIEKDAAETAIKMLRENKKHLLKHYSLKADDDLGMVCGGDETLLFSSL</sequence>
<gene>
    <name evidence="3" type="ORF">IAA72_01060</name>
</gene>
<reference evidence="3" key="2">
    <citation type="journal article" date="2021" name="PeerJ">
        <title>Extensive microbial diversity within the chicken gut microbiome revealed by metagenomics and culture.</title>
        <authorList>
            <person name="Gilroy R."/>
            <person name="Ravi A."/>
            <person name="Getino M."/>
            <person name="Pursley I."/>
            <person name="Horton D.L."/>
            <person name="Alikhan N.F."/>
            <person name="Baker D."/>
            <person name="Gharbi K."/>
            <person name="Hall N."/>
            <person name="Watson M."/>
            <person name="Adriaenssens E.M."/>
            <person name="Foster-Nyarko E."/>
            <person name="Jarju S."/>
            <person name="Secka A."/>
            <person name="Antonio M."/>
            <person name="Oren A."/>
            <person name="Chaudhuri R.R."/>
            <person name="La Ragione R."/>
            <person name="Hildebrand F."/>
            <person name="Pallen M.J."/>
        </authorList>
    </citation>
    <scope>NUCLEOTIDE SEQUENCE</scope>
    <source>
        <strain evidence="3">14700</strain>
    </source>
</reference>
<name>A0A9D9I997_9SPIO</name>
<accession>A0A9D9I997</accession>
<feature type="domain" description="XdhC Rossmann" evidence="2">
    <location>
        <begin position="62"/>
        <end position="202"/>
    </location>
</feature>
<dbReference type="AlphaFoldDB" id="A0A9D9I997"/>
<dbReference type="Proteomes" id="UP000810292">
    <property type="component" value="Unassembled WGS sequence"/>
</dbReference>
<evidence type="ECO:0000259" key="2">
    <source>
        <dbReference type="Pfam" id="PF13478"/>
    </source>
</evidence>
<dbReference type="PANTHER" id="PTHR30388">
    <property type="entry name" value="ALDEHYDE OXIDOREDUCTASE MOLYBDENUM COFACTOR ASSEMBLY PROTEIN"/>
    <property type="match status" value="1"/>
</dbReference>
<dbReference type="EMBL" id="JADIMF010000017">
    <property type="protein sequence ID" value="MBO8468359.1"/>
    <property type="molecule type" value="Genomic_DNA"/>
</dbReference>